<dbReference type="PANTHER" id="PTHR14950">
    <property type="entry name" value="DICER-RELATED"/>
    <property type="match status" value="1"/>
</dbReference>
<name>A0A7S3HFV8_9STRA</name>
<evidence type="ECO:0000259" key="2">
    <source>
        <dbReference type="PROSITE" id="PS50142"/>
    </source>
</evidence>
<proteinExistence type="predicted"/>
<dbReference type="EMBL" id="HBIC01044004">
    <property type="protein sequence ID" value="CAE0293670.1"/>
    <property type="molecule type" value="Transcribed_RNA"/>
</dbReference>
<dbReference type="InterPro" id="IPR036389">
    <property type="entry name" value="RNase_III_sf"/>
</dbReference>
<dbReference type="SUPFAM" id="SSF69065">
    <property type="entry name" value="RNase III domain-like"/>
    <property type="match status" value="2"/>
</dbReference>
<dbReference type="AlphaFoldDB" id="A0A7S3HFV8"/>
<organism evidence="3">
    <name type="scientific">Spumella elongata</name>
    <dbReference type="NCBI Taxonomy" id="89044"/>
    <lineage>
        <taxon>Eukaryota</taxon>
        <taxon>Sar</taxon>
        <taxon>Stramenopiles</taxon>
        <taxon>Ochrophyta</taxon>
        <taxon>Chrysophyceae</taxon>
        <taxon>Chromulinales</taxon>
        <taxon>Chromulinaceae</taxon>
        <taxon>Spumella</taxon>
    </lineage>
</organism>
<keyword evidence="1" id="KW-0378">Hydrolase</keyword>
<dbReference type="GO" id="GO:0006396">
    <property type="term" value="P:RNA processing"/>
    <property type="evidence" value="ECO:0007669"/>
    <property type="project" value="InterPro"/>
</dbReference>
<dbReference type="PROSITE" id="PS50142">
    <property type="entry name" value="RNASE_3_2"/>
    <property type="match status" value="2"/>
</dbReference>
<sequence>MVKEGPMPISCARVKISYADYFKSKRPYLSDAVERLRHDPNHRLVPANQVSTKTTHTLLLSTLSDQIKNSSEWCRRNSVFRPKSDRLHFMPDQCRPVGPLRWFYATRLVPSLMHRVQSLQLAVEARAVVHQRIVEAKERERNDPTAAALPSSLQVALREAGSSDLNLNAAFDDAADDLERVNGKVQWPEPDFNHCPTARLMLSALTPKMANEKIDSERLETLGDAFLKYIISVELFRMFPEMREGRLTSTRSIYINNRKLCKVAFSSGVVPYLRAQPLSRGEKVVSICPPGMCEAVHLEERSIWGVDVIRRPVERKYYQDAMFIYPVRQHKQHMVMYKKCSDMVESIIGVYYIDGGEAAGIAAIKAFNIWPKLPAGMLAPAPVPSTVRPRALHSNTPVTLTPVTDSNIVTAAGVTSVFHGRYSGNPALLRYPMGAFSGSVEFPSPNAKFASELHSSVSADGFNRKRSFSNENYATMASRESKIPTPPGKVTDRIFNQYQNAYSTPNSANQELNIDEVETRLRYKFRDRNLLRLALTHTSMSRQVNGERLEFLGDAVLDFVVVSYWFKQNSAYEPCQLHDVKSKNSCNRNLASKAYTLGLHRFLQHKSEGLQAQLAEYCHEHAAFNGGQAERKLNGQGKEAVMETTSKVLADTFEAIIGAIYLDSGEDIRSIEKFAAENDLFVGVL</sequence>
<dbReference type="SMART" id="SM00535">
    <property type="entry name" value="RIBOc"/>
    <property type="match status" value="2"/>
</dbReference>
<dbReference type="PANTHER" id="PTHR14950:SF37">
    <property type="entry name" value="ENDORIBONUCLEASE DICER"/>
    <property type="match status" value="1"/>
</dbReference>
<dbReference type="PROSITE" id="PS00517">
    <property type="entry name" value="RNASE_3_1"/>
    <property type="match status" value="1"/>
</dbReference>
<evidence type="ECO:0000313" key="3">
    <source>
        <dbReference type="EMBL" id="CAE0293670.1"/>
    </source>
</evidence>
<reference evidence="3" key="1">
    <citation type="submission" date="2021-01" db="EMBL/GenBank/DDBJ databases">
        <authorList>
            <person name="Corre E."/>
            <person name="Pelletier E."/>
            <person name="Niang G."/>
            <person name="Scheremetjew M."/>
            <person name="Finn R."/>
            <person name="Kale V."/>
            <person name="Holt S."/>
            <person name="Cochrane G."/>
            <person name="Meng A."/>
            <person name="Brown T."/>
            <person name="Cohen L."/>
        </authorList>
    </citation>
    <scope>NUCLEOTIDE SEQUENCE</scope>
    <source>
        <strain evidence="3">CCAP 955/1</strain>
    </source>
</reference>
<gene>
    <name evidence="3" type="ORF">SELO1098_LOCUS22522</name>
</gene>
<dbReference type="GO" id="GO:0004525">
    <property type="term" value="F:ribonuclease III activity"/>
    <property type="evidence" value="ECO:0007669"/>
    <property type="project" value="InterPro"/>
</dbReference>
<accession>A0A7S3HFV8</accession>
<protein>
    <recommendedName>
        <fullName evidence="2">RNase III domain-containing protein</fullName>
    </recommendedName>
</protein>
<dbReference type="Pfam" id="PF00636">
    <property type="entry name" value="Ribonuclease_3"/>
    <property type="match status" value="2"/>
</dbReference>
<dbReference type="CDD" id="cd00593">
    <property type="entry name" value="RIBOc"/>
    <property type="match status" value="2"/>
</dbReference>
<feature type="domain" description="RNase III" evidence="2">
    <location>
        <begin position="514"/>
        <end position="665"/>
    </location>
</feature>
<feature type="domain" description="RNase III" evidence="2">
    <location>
        <begin position="192"/>
        <end position="356"/>
    </location>
</feature>
<dbReference type="InterPro" id="IPR000999">
    <property type="entry name" value="RNase_III_dom"/>
</dbReference>
<dbReference type="Gene3D" id="1.10.1520.10">
    <property type="entry name" value="Ribonuclease III domain"/>
    <property type="match status" value="2"/>
</dbReference>
<evidence type="ECO:0000256" key="1">
    <source>
        <dbReference type="ARBA" id="ARBA00022801"/>
    </source>
</evidence>